<dbReference type="PROSITE" id="PS51257">
    <property type="entry name" value="PROKAR_LIPOPROTEIN"/>
    <property type="match status" value="1"/>
</dbReference>
<dbReference type="AlphaFoldDB" id="A0A5S9Q7U7"/>
<evidence type="ECO:0000256" key="1">
    <source>
        <dbReference type="ARBA" id="ARBA00005495"/>
    </source>
</evidence>
<dbReference type="OrthoDB" id="9786619at2"/>
<dbReference type="EMBL" id="CACSIM010000003">
    <property type="protein sequence ID" value="CAA0103591.1"/>
    <property type="molecule type" value="Genomic_DNA"/>
</dbReference>
<reference evidence="8 9" key="1">
    <citation type="submission" date="2019-11" db="EMBL/GenBank/DDBJ databases">
        <authorList>
            <person name="Holert J."/>
        </authorList>
    </citation>
    <scope>NUCLEOTIDE SEQUENCE [LARGE SCALE GENOMIC DNA]</scope>
    <source>
        <strain evidence="6">BC3_2A</strain>
        <strain evidence="7">SB11_1A</strain>
    </source>
</reference>
<keyword evidence="8" id="KW-1185">Reference proteome</keyword>
<dbReference type="SUPFAM" id="SSF51316">
    <property type="entry name" value="Mss4-like"/>
    <property type="match status" value="1"/>
</dbReference>
<dbReference type="GO" id="GO:0046872">
    <property type="term" value="F:metal ion binding"/>
    <property type="evidence" value="ECO:0007669"/>
    <property type="project" value="UniProtKB-KW"/>
</dbReference>
<evidence type="ECO:0000259" key="5">
    <source>
        <dbReference type="PROSITE" id="PS51891"/>
    </source>
</evidence>
<dbReference type="GO" id="GO:0016846">
    <property type="term" value="F:carbon-sulfur lyase activity"/>
    <property type="evidence" value="ECO:0007669"/>
    <property type="project" value="InterPro"/>
</dbReference>
<evidence type="ECO:0000313" key="6">
    <source>
        <dbReference type="EMBL" id="CAA0103591.1"/>
    </source>
</evidence>
<dbReference type="PANTHER" id="PTHR33337">
    <property type="entry name" value="GFA DOMAIN-CONTAINING PROTEIN"/>
    <property type="match status" value="1"/>
</dbReference>
<comment type="similarity">
    <text evidence="1">Belongs to the Gfa family.</text>
</comment>
<dbReference type="Gene3D" id="3.90.1590.10">
    <property type="entry name" value="glutathione-dependent formaldehyde- activating enzyme (gfa)"/>
    <property type="match status" value="1"/>
</dbReference>
<evidence type="ECO:0000256" key="2">
    <source>
        <dbReference type="ARBA" id="ARBA00022723"/>
    </source>
</evidence>
<dbReference type="PANTHER" id="PTHR33337:SF40">
    <property type="entry name" value="CENP-V_GFA DOMAIN-CONTAINING PROTEIN-RELATED"/>
    <property type="match status" value="1"/>
</dbReference>
<feature type="domain" description="CENP-V/GFA" evidence="5">
    <location>
        <begin position="4"/>
        <end position="116"/>
    </location>
</feature>
<dbReference type="InterPro" id="IPR006913">
    <property type="entry name" value="CENP-V/GFA"/>
</dbReference>
<sequence length="142" mass="16030">MKTHQARCACGEVRYEFCGQPYTVYACHCTRCQQRTGSAFGLTMIVPANAITFVGKGLAEDMSNQSGPLLYCDTCRSLMAYKSAPDTYCVFPGAFDDKTWFKPVANIWVRSAQPWVTIDQRLKCYEENPNYAELYKLYKGAS</sequence>
<dbReference type="PROSITE" id="PS51891">
    <property type="entry name" value="CENP_V_GFA"/>
    <property type="match status" value="1"/>
</dbReference>
<evidence type="ECO:0000313" key="7">
    <source>
        <dbReference type="EMBL" id="CAA0113415.1"/>
    </source>
</evidence>
<keyword evidence="3" id="KW-0862">Zinc</keyword>
<keyword evidence="2" id="KW-0479">Metal-binding</keyword>
<dbReference type="Proteomes" id="UP000439591">
    <property type="component" value="Unassembled WGS sequence"/>
</dbReference>
<proteinExistence type="inferred from homology"/>
<evidence type="ECO:0000313" key="9">
    <source>
        <dbReference type="Proteomes" id="UP000439591"/>
    </source>
</evidence>
<name>A0A5S9Q7U7_9GAMM</name>
<evidence type="ECO:0000313" key="8">
    <source>
        <dbReference type="Proteomes" id="UP000435877"/>
    </source>
</evidence>
<keyword evidence="4" id="KW-0456">Lyase</keyword>
<protein>
    <recommendedName>
        <fullName evidence="5">CENP-V/GFA domain-containing protein</fullName>
    </recommendedName>
</protein>
<dbReference type="InterPro" id="IPR011057">
    <property type="entry name" value="Mss4-like_sf"/>
</dbReference>
<evidence type="ECO:0000256" key="4">
    <source>
        <dbReference type="ARBA" id="ARBA00023239"/>
    </source>
</evidence>
<dbReference type="EMBL" id="CACSIK010000004">
    <property type="protein sequence ID" value="CAA0113415.1"/>
    <property type="molecule type" value="Genomic_DNA"/>
</dbReference>
<organism evidence="7 8">
    <name type="scientific">Zhongshania aliphaticivorans</name>
    <dbReference type="NCBI Taxonomy" id="1470434"/>
    <lineage>
        <taxon>Bacteria</taxon>
        <taxon>Pseudomonadati</taxon>
        <taxon>Pseudomonadota</taxon>
        <taxon>Gammaproteobacteria</taxon>
        <taxon>Cellvibrionales</taxon>
        <taxon>Spongiibacteraceae</taxon>
        <taxon>Zhongshania</taxon>
    </lineage>
</organism>
<dbReference type="Proteomes" id="UP000435877">
    <property type="component" value="Unassembled WGS sequence"/>
</dbReference>
<dbReference type="RefSeq" id="WP_159270189.1">
    <property type="nucleotide sequence ID" value="NZ_CACSIK010000004.1"/>
</dbReference>
<gene>
    <name evidence="7" type="ORF">IHBHHGIJ_03412</name>
    <name evidence="6" type="ORF">KFEGEMFD_02029</name>
</gene>
<evidence type="ECO:0000256" key="3">
    <source>
        <dbReference type="ARBA" id="ARBA00022833"/>
    </source>
</evidence>
<dbReference type="Pfam" id="PF04828">
    <property type="entry name" value="GFA"/>
    <property type="match status" value="1"/>
</dbReference>
<accession>A0A5S9Q7U7</accession>